<evidence type="ECO:0000259" key="2">
    <source>
        <dbReference type="Pfam" id="PF00535"/>
    </source>
</evidence>
<feature type="transmembrane region" description="Helical" evidence="1">
    <location>
        <begin position="173"/>
        <end position="193"/>
    </location>
</feature>
<dbReference type="EC" id="2.4.-.-" evidence="3"/>
<keyword evidence="1" id="KW-1133">Transmembrane helix</keyword>
<dbReference type="InterPro" id="IPR001173">
    <property type="entry name" value="Glyco_trans_2-like"/>
</dbReference>
<dbReference type="NCBIfam" id="TIGR03469">
    <property type="entry name" value="HpnB"/>
    <property type="match status" value="1"/>
</dbReference>
<keyword evidence="3" id="KW-0808">Transferase</keyword>
<reference evidence="3 4" key="1">
    <citation type="submission" date="2022-09" db="EMBL/GenBank/DDBJ databases">
        <authorList>
            <person name="Giprobiosintez L."/>
        </authorList>
    </citation>
    <scope>NUCLEOTIDE SEQUENCE [LARGE SCALE GENOMIC DNA]</scope>
    <source>
        <strain evidence="4">VKPM-B-12549 (GBS-15)</strain>
    </source>
</reference>
<dbReference type="GO" id="GO:0016757">
    <property type="term" value="F:glycosyltransferase activity"/>
    <property type="evidence" value="ECO:0007669"/>
    <property type="project" value="UniProtKB-KW"/>
</dbReference>
<feature type="transmembrane region" description="Helical" evidence="1">
    <location>
        <begin position="281"/>
        <end position="299"/>
    </location>
</feature>
<dbReference type="Proteomes" id="UP001359308">
    <property type="component" value="Chromosome"/>
</dbReference>
<dbReference type="Gene3D" id="3.90.550.10">
    <property type="entry name" value="Spore Coat Polysaccharide Biosynthesis Protein SpsA, Chain A"/>
    <property type="match status" value="1"/>
</dbReference>
<keyword evidence="1" id="KW-0472">Membrane</keyword>
<evidence type="ECO:0000313" key="4">
    <source>
        <dbReference type="Proteomes" id="UP001359308"/>
    </source>
</evidence>
<feature type="transmembrane region" description="Helical" evidence="1">
    <location>
        <begin position="311"/>
        <end position="331"/>
    </location>
</feature>
<sequence>MDTADSIFGGLVFVSAALWSLVLALPWLPWLNREVLRTASGGHCYDLHDVTVVIPARDEAEVIGQTLAAIKDQGSGLRVVLVDDGSRDGTGEAAKGIAGLDLTILRNESLPPGWSGKLWALEQGVARVGTAYTVLLDADILLQPGVLGALREKMRSEGIQFASLMASLRMENFWERLLMPAFVYFFKMLYPFALANSADRRFAAAAGGCIMLETRLLERIGGFAAIHGALIDDCTLAKKVKATGARTWLGLSRAVLSLRRYDTLADVWDMVARTAFTQLRYSAWLLAVCTLLMLILFWLPPAGLLASGYGYGVTFAAGWAVLLMAGTYIPILRFYDRSPVWGLLMPVIAGAYLAMTWSSALRYWRGERSRWKGRVYLSDDATG</sequence>
<feature type="transmembrane region" description="Helical" evidence="1">
    <location>
        <begin position="6"/>
        <end position="28"/>
    </location>
</feature>
<gene>
    <name evidence="3" type="ORF">N4J17_06150</name>
</gene>
<dbReference type="InterPro" id="IPR017832">
    <property type="entry name" value="Glyco_trans_2_hopen-assoc_HpnB"/>
</dbReference>
<evidence type="ECO:0000256" key="1">
    <source>
        <dbReference type="SAM" id="Phobius"/>
    </source>
</evidence>
<keyword evidence="3" id="KW-0328">Glycosyltransferase</keyword>
<protein>
    <submittedName>
        <fullName evidence="3">Glycosyltransferase</fullName>
        <ecNumber evidence="3">2.4.-.-</ecNumber>
    </submittedName>
</protein>
<keyword evidence="1" id="KW-0812">Transmembrane</keyword>
<dbReference type="SUPFAM" id="SSF53448">
    <property type="entry name" value="Nucleotide-diphospho-sugar transferases"/>
    <property type="match status" value="1"/>
</dbReference>
<dbReference type="Pfam" id="PF00535">
    <property type="entry name" value="Glycos_transf_2"/>
    <property type="match status" value="1"/>
</dbReference>
<dbReference type="PANTHER" id="PTHR43646">
    <property type="entry name" value="GLYCOSYLTRANSFERASE"/>
    <property type="match status" value="1"/>
</dbReference>
<organism evidence="3 4">
    <name type="scientific">Methylococcus capsulatus</name>
    <dbReference type="NCBI Taxonomy" id="414"/>
    <lineage>
        <taxon>Bacteria</taxon>
        <taxon>Pseudomonadati</taxon>
        <taxon>Pseudomonadota</taxon>
        <taxon>Gammaproteobacteria</taxon>
        <taxon>Methylococcales</taxon>
        <taxon>Methylococcaceae</taxon>
        <taxon>Methylococcus</taxon>
    </lineage>
</organism>
<dbReference type="InterPro" id="IPR029044">
    <property type="entry name" value="Nucleotide-diphossugar_trans"/>
</dbReference>
<dbReference type="EMBL" id="CP104311">
    <property type="protein sequence ID" value="WWF03198.1"/>
    <property type="molecule type" value="Genomic_DNA"/>
</dbReference>
<dbReference type="RefSeq" id="WP_198322061.1">
    <property type="nucleotide sequence ID" value="NZ_CP104311.1"/>
</dbReference>
<keyword evidence="4" id="KW-1185">Reference proteome</keyword>
<proteinExistence type="predicted"/>
<feature type="domain" description="Glycosyltransferase 2-like" evidence="2">
    <location>
        <begin position="51"/>
        <end position="220"/>
    </location>
</feature>
<name>A0ABZ2FAB6_METCP</name>
<evidence type="ECO:0000313" key="3">
    <source>
        <dbReference type="EMBL" id="WWF03198.1"/>
    </source>
</evidence>
<feature type="transmembrane region" description="Helical" evidence="1">
    <location>
        <begin position="343"/>
        <end position="364"/>
    </location>
</feature>
<dbReference type="PANTHER" id="PTHR43646:SF3">
    <property type="entry name" value="SLR1566 PROTEIN"/>
    <property type="match status" value="1"/>
</dbReference>
<accession>A0ABZ2FAB6</accession>